<proteinExistence type="predicted"/>
<dbReference type="InterPro" id="IPR052573">
    <property type="entry name" value="DnaJ_C_subfamily_28"/>
</dbReference>
<organism evidence="2">
    <name type="scientific">Thermodesulforhabdus norvegica</name>
    <dbReference type="NCBI Taxonomy" id="39841"/>
    <lineage>
        <taxon>Bacteria</taxon>
        <taxon>Pseudomonadati</taxon>
        <taxon>Thermodesulfobacteriota</taxon>
        <taxon>Syntrophobacteria</taxon>
        <taxon>Syntrophobacterales</taxon>
        <taxon>Thermodesulforhabdaceae</taxon>
        <taxon>Thermodesulforhabdus</taxon>
    </lineage>
</organism>
<dbReference type="InterPro" id="IPR018961">
    <property type="entry name" value="DnaJ_homolog_subfam-C_membr-28"/>
</dbReference>
<gene>
    <name evidence="2" type="ORF">ENG14_07155</name>
</gene>
<protein>
    <submittedName>
        <fullName evidence="2">DUF1992 domain-containing protein</fullName>
    </submittedName>
</protein>
<dbReference type="EMBL" id="DQZW01000339">
    <property type="protein sequence ID" value="HDL90665.1"/>
    <property type="molecule type" value="Genomic_DNA"/>
</dbReference>
<accession>A0A7C0WWG7</accession>
<comment type="caution">
    <text evidence="2">The sequence shown here is derived from an EMBL/GenBank/DDBJ whole genome shotgun (WGS) entry which is preliminary data.</text>
</comment>
<dbReference type="PANTHER" id="PTHR39158:SF1">
    <property type="entry name" value="DNAJ HOMOLOG SUBFAMILY C MEMBER 28"/>
    <property type="match status" value="1"/>
</dbReference>
<feature type="domain" description="DnaJ homologue subfamily C member 28 conserved" evidence="1">
    <location>
        <begin position="11"/>
        <end position="77"/>
    </location>
</feature>
<name>A0A7C0WWG7_9BACT</name>
<evidence type="ECO:0000313" key="2">
    <source>
        <dbReference type="EMBL" id="HDL90665.1"/>
    </source>
</evidence>
<dbReference type="AlphaFoldDB" id="A0A7C0WWG7"/>
<dbReference type="Proteomes" id="UP000886355">
    <property type="component" value="Unassembled WGS sequence"/>
</dbReference>
<dbReference type="PANTHER" id="PTHR39158">
    <property type="entry name" value="OS08G0560600 PROTEIN"/>
    <property type="match status" value="1"/>
</dbReference>
<dbReference type="Pfam" id="PF09350">
    <property type="entry name" value="DJC28_CD"/>
    <property type="match status" value="1"/>
</dbReference>
<sequence length="138" mass="16173">MSNFFLVYEKIAEERIREAIQRGEFDNLPGKGKPIKLENDSHIAPELRIAHKILKNAGCLPPEMELRKEIQTTEELLSGIKDTQEKYRQIKKLNYLIMKLNMMRRVSPLLEEGQYYYEKVLDKIAPPKKREDAEPSTL</sequence>
<reference evidence="2" key="1">
    <citation type="journal article" date="2020" name="mSystems">
        <title>Genome- and Community-Level Interaction Insights into Carbon Utilization and Element Cycling Functions of Hydrothermarchaeota in Hydrothermal Sediment.</title>
        <authorList>
            <person name="Zhou Z."/>
            <person name="Liu Y."/>
            <person name="Xu W."/>
            <person name="Pan J."/>
            <person name="Luo Z.H."/>
            <person name="Li M."/>
        </authorList>
    </citation>
    <scope>NUCLEOTIDE SEQUENCE [LARGE SCALE GENOMIC DNA]</scope>
    <source>
        <strain evidence="2">HyVt-19</strain>
    </source>
</reference>
<evidence type="ECO:0000259" key="1">
    <source>
        <dbReference type="Pfam" id="PF09350"/>
    </source>
</evidence>